<dbReference type="RefSeq" id="WP_175277605.1">
    <property type="nucleotide sequence ID" value="NZ_CP054836.1"/>
</dbReference>
<dbReference type="EMBL" id="CP054836">
    <property type="protein sequence ID" value="QKV19714.1"/>
    <property type="molecule type" value="Genomic_DNA"/>
</dbReference>
<dbReference type="KEGG" id="orm:HTY61_15255"/>
<dbReference type="Pfam" id="PF01575">
    <property type="entry name" value="MaoC_dehydratas"/>
    <property type="match status" value="1"/>
</dbReference>
<protein>
    <submittedName>
        <fullName evidence="2">MaoC family dehydratase</fullName>
    </submittedName>
</protein>
<accession>A0A6N1VFU2</accession>
<feature type="domain" description="MaoC-like" evidence="1">
    <location>
        <begin position="17"/>
        <end position="123"/>
    </location>
</feature>
<dbReference type="PANTHER" id="PTHR43664:SF1">
    <property type="entry name" value="BETA-METHYLMALYL-COA DEHYDRATASE"/>
    <property type="match status" value="1"/>
</dbReference>
<organism evidence="2 3">
    <name type="scientific">Oricola thermophila</name>
    <dbReference type="NCBI Taxonomy" id="2742145"/>
    <lineage>
        <taxon>Bacteria</taxon>
        <taxon>Pseudomonadati</taxon>
        <taxon>Pseudomonadota</taxon>
        <taxon>Alphaproteobacteria</taxon>
        <taxon>Hyphomicrobiales</taxon>
        <taxon>Ahrensiaceae</taxon>
        <taxon>Oricola</taxon>
    </lineage>
</organism>
<evidence type="ECO:0000259" key="1">
    <source>
        <dbReference type="Pfam" id="PF01575"/>
    </source>
</evidence>
<keyword evidence="3" id="KW-1185">Reference proteome</keyword>
<dbReference type="InterPro" id="IPR029069">
    <property type="entry name" value="HotDog_dom_sf"/>
</dbReference>
<dbReference type="Gene3D" id="3.10.129.10">
    <property type="entry name" value="Hotdog Thioesterase"/>
    <property type="match status" value="1"/>
</dbReference>
<name>A0A6N1VFU2_9HYPH</name>
<sequence>MTEPLYLEDIQVGRTFVSAKHELDAEQIKRFASEFDPQFFHTDEEAAKDSFFKGLAASGWHVAAVTMRLVVDMIPAGGGMIGASVEITWPQPTRPGDVLQVFSEVTEVRPSRSKPDRGIVTLRSETRNQKGEVLQVLTTKQLMFRRPA</sequence>
<dbReference type="InterPro" id="IPR052342">
    <property type="entry name" value="MCH/BMMD"/>
</dbReference>
<dbReference type="CDD" id="cd03454">
    <property type="entry name" value="YdeM"/>
    <property type="match status" value="1"/>
</dbReference>
<dbReference type="AlphaFoldDB" id="A0A6N1VFU2"/>
<gene>
    <name evidence="2" type="ORF">HTY61_15255</name>
</gene>
<proteinExistence type="predicted"/>
<evidence type="ECO:0000313" key="3">
    <source>
        <dbReference type="Proteomes" id="UP000509367"/>
    </source>
</evidence>
<dbReference type="Proteomes" id="UP000509367">
    <property type="component" value="Chromosome"/>
</dbReference>
<dbReference type="SUPFAM" id="SSF54637">
    <property type="entry name" value="Thioesterase/thiol ester dehydrase-isomerase"/>
    <property type="match status" value="1"/>
</dbReference>
<evidence type="ECO:0000313" key="2">
    <source>
        <dbReference type="EMBL" id="QKV19714.1"/>
    </source>
</evidence>
<reference evidence="2 3" key="1">
    <citation type="submission" date="2020-06" db="EMBL/GenBank/DDBJ databases">
        <title>Oricola thermophila sp. nov. isolated from a tidal sediments.</title>
        <authorList>
            <person name="Kwon K.K."/>
            <person name="Yang S.-H."/>
            <person name="Park M.-J."/>
        </authorList>
    </citation>
    <scope>NUCLEOTIDE SEQUENCE [LARGE SCALE GENOMIC DNA]</scope>
    <source>
        <strain evidence="2 3">MEBiC13590</strain>
    </source>
</reference>
<dbReference type="InterPro" id="IPR002539">
    <property type="entry name" value="MaoC-like_dom"/>
</dbReference>
<dbReference type="PANTHER" id="PTHR43664">
    <property type="entry name" value="MONOAMINE OXIDASE-RELATED"/>
    <property type="match status" value="1"/>
</dbReference>